<feature type="compositionally biased region" description="Basic and acidic residues" evidence="1">
    <location>
        <begin position="286"/>
        <end position="300"/>
    </location>
</feature>
<evidence type="ECO:0000313" key="2">
    <source>
        <dbReference type="EMBL" id="GIY77534.1"/>
    </source>
</evidence>
<keyword evidence="3" id="KW-1185">Reference proteome</keyword>
<dbReference type="AlphaFoldDB" id="A0AAV4W6I1"/>
<feature type="region of interest" description="Disordered" evidence="1">
    <location>
        <begin position="234"/>
        <end position="359"/>
    </location>
</feature>
<organism evidence="2 3">
    <name type="scientific">Caerostris extrusa</name>
    <name type="common">Bark spider</name>
    <name type="synonym">Caerostris bankana</name>
    <dbReference type="NCBI Taxonomy" id="172846"/>
    <lineage>
        <taxon>Eukaryota</taxon>
        <taxon>Metazoa</taxon>
        <taxon>Ecdysozoa</taxon>
        <taxon>Arthropoda</taxon>
        <taxon>Chelicerata</taxon>
        <taxon>Arachnida</taxon>
        <taxon>Araneae</taxon>
        <taxon>Araneomorphae</taxon>
        <taxon>Entelegynae</taxon>
        <taxon>Araneoidea</taxon>
        <taxon>Araneidae</taxon>
        <taxon>Caerostris</taxon>
    </lineage>
</organism>
<protein>
    <submittedName>
        <fullName evidence="2">Titin</fullName>
    </submittedName>
</protein>
<comment type="caution">
    <text evidence="2">The sequence shown here is derived from an EMBL/GenBank/DDBJ whole genome shotgun (WGS) entry which is preliminary data.</text>
</comment>
<feature type="compositionally biased region" description="Basic residues" evidence="1">
    <location>
        <begin position="464"/>
        <end position="482"/>
    </location>
</feature>
<evidence type="ECO:0000256" key="1">
    <source>
        <dbReference type="SAM" id="MobiDB-lite"/>
    </source>
</evidence>
<proteinExistence type="predicted"/>
<reference evidence="2 3" key="1">
    <citation type="submission" date="2021-06" db="EMBL/GenBank/DDBJ databases">
        <title>Caerostris extrusa draft genome.</title>
        <authorList>
            <person name="Kono N."/>
            <person name="Arakawa K."/>
        </authorList>
    </citation>
    <scope>NUCLEOTIDE SEQUENCE [LARGE SCALE GENOMIC DNA]</scope>
</reference>
<feature type="compositionally biased region" description="Basic and acidic residues" evidence="1">
    <location>
        <begin position="247"/>
        <end position="257"/>
    </location>
</feature>
<feature type="compositionally biased region" description="Polar residues" evidence="1">
    <location>
        <begin position="445"/>
        <end position="459"/>
    </location>
</feature>
<feature type="region of interest" description="Disordered" evidence="1">
    <location>
        <begin position="444"/>
        <end position="486"/>
    </location>
</feature>
<name>A0AAV4W6I1_CAEEX</name>
<accession>A0AAV4W6I1</accession>
<feature type="compositionally biased region" description="Basic residues" evidence="1">
    <location>
        <begin position="306"/>
        <end position="319"/>
    </location>
</feature>
<evidence type="ECO:0000313" key="3">
    <source>
        <dbReference type="Proteomes" id="UP001054945"/>
    </source>
</evidence>
<dbReference type="Proteomes" id="UP001054945">
    <property type="component" value="Unassembled WGS sequence"/>
</dbReference>
<sequence>MPMLFPTRYIPAESVTYLRTADIVICIEEESRDEVTLRKKGVKTKISKGKSVEQKDIDVDILSITRDTKGTGHSTKVDKPDYSTKLIARKKKKADTTELVTKLAEDTSSLESDTDSISSAELIKKKIKDVEDTQIDVELTRKEKVPIEIKSKKKNKPEYSTKVMIQKEKTDTPDLVAKIVKDTEEIEEDSTSSLTVIKKKQDVEVEIDVKEKPRDVKLTSKKTEEVEFDITSLDKKEEFQEEEKQPEEETFKDEIKITKRKKPKTDSENLTVVKKEITEEEEETTVELKPKPDDKPKPSEDSISISKRKKPKKRNRKYSSKPDDKPKPSEDSISISKRKKPKKETESVTLEVTKEMDSEIEIKSKGVKKPEKTVLEISKPKEEFEAEAKLDIVPKIDELQPKEVADVEEEKETIVKTKTTLKRKPKKPEEKKVDVTLEKKPSEDLSITLSSTKTETTSIEALKRSKLKPKKKYQRTSPRRRNRLEQEGILSFQTHQPICIEEVISEAKESRFSPERYQTQKVSSDVKPSTCIQVSEVYTSDTSEELRRIEPTPKTATSEIATVEAIIIEVDSAGAGKTISIEKPKESKAFERMILGQELSITEVISEDKEVMLKTEIIPKSSKATETMPKDVSIEISDAVIFGATKEIDKMPSQITADVAFEAKENICVTETTLADREDKLDTSLAMPQIYPNFSVSANRTVQVSEIHVHDKESTYTLIL</sequence>
<gene>
    <name evidence="2" type="primary">sls_7</name>
    <name evidence="2" type="ORF">CEXT_70682</name>
</gene>
<feature type="compositionally biased region" description="Basic and acidic residues" evidence="1">
    <location>
        <begin position="320"/>
        <end position="330"/>
    </location>
</feature>
<dbReference type="EMBL" id="BPLR01015640">
    <property type="protein sequence ID" value="GIY77534.1"/>
    <property type="molecule type" value="Genomic_DNA"/>
</dbReference>